<evidence type="ECO:0000259" key="3">
    <source>
        <dbReference type="Pfam" id="PF20639"/>
    </source>
</evidence>
<dbReference type="PANTHER" id="PTHR28221:SF2">
    <property type="entry name" value="RNA POLYMERASE I-SPECIFIC TRANSCRIPTION INITIATION FACTOR RRN6"/>
    <property type="match status" value="1"/>
</dbReference>
<feature type="domain" description="RRN6 K-rich C-terminal" evidence="3">
    <location>
        <begin position="848"/>
        <end position="983"/>
    </location>
</feature>
<accession>A0A9W4UWJ3</accession>
<dbReference type="InterPro" id="IPR048535">
    <property type="entry name" value="RRN6_beta-prop"/>
</dbReference>
<proteinExistence type="predicted"/>
<gene>
    <name evidence="5" type="ORF">PDIGIT_LOCUS15441</name>
</gene>
<comment type="caution">
    <text evidence="5">The sequence shown here is derived from an EMBL/GenBank/DDBJ whole genome shotgun (WGS) entry which is preliminary data.</text>
</comment>
<keyword evidence="6" id="KW-1185">Reference proteome</keyword>
<feature type="compositionally biased region" description="Basic residues" evidence="1">
    <location>
        <begin position="892"/>
        <end position="901"/>
    </location>
</feature>
<evidence type="ECO:0000313" key="6">
    <source>
        <dbReference type="Proteomes" id="UP001152607"/>
    </source>
</evidence>
<name>A0A9W4UWJ3_9PLEO</name>
<dbReference type="AlphaFoldDB" id="A0A9W4UWJ3"/>
<dbReference type="GO" id="GO:0070860">
    <property type="term" value="C:RNA polymerase I core factor complex"/>
    <property type="evidence" value="ECO:0007669"/>
    <property type="project" value="TreeGrafter"/>
</dbReference>
<dbReference type="Pfam" id="PF20639">
    <property type="entry name" value="Rrn6_K-rich"/>
    <property type="match status" value="1"/>
</dbReference>
<dbReference type="Proteomes" id="UP001152607">
    <property type="component" value="Unassembled WGS sequence"/>
</dbReference>
<feature type="compositionally biased region" description="Basic residues" evidence="1">
    <location>
        <begin position="964"/>
        <end position="983"/>
    </location>
</feature>
<dbReference type="Pfam" id="PF10214">
    <property type="entry name" value="Rrn6_beta-prop"/>
    <property type="match status" value="1"/>
</dbReference>
<dbReference type="InterPro" id="IPR019350">
    <property type="entry name" value="RNA_pol_I-sp_TIF_RRN6-like"/>
</dbReference>
<dbReference type="GO" id="GO:0042790">
    <property type="term" value="P:nucleolar large rRNA transcription by RNA polymerase I"/>
    <property type="evidence" value="ECO:0007669"/>
    <property type="project" value="TreeGrafter"/>
</dbReference>
<dbReference type="GO" id="GO:0001163">
    <property type="term" value="F:RNA polymerase I transcription regulatory region sequence-specific DNA binding"/>
    <property type="evidence" value="ECO:0007669"/>
    <property type="project" value="TreeGrafter"/>
</dbReference>
<feature type="compositionally biased region" description="Low complexity" evidence="1">
    <location>
        <begin position="911"/>
        <end position="923"/>
    </location>
</feature>
<feature type="domain" description="RRN6 helical bundle" evidence="4">
    <location>
        <begin position="571"/>
        <end position="761"/>
    </location>
</feature>
<evidence type="ECO:0000259" key="4">
    <source>
        <dbReference type="Pfam" id="PF20640"/>
    </source>
</evidence>
<evidence type="ECO:0000259" key="2">
    <source>
        <dbReference type="Pfam" id="PF10214"/>
    </source>
</evidence>
<dbReference type="GO" id="GO:0001179">
    <property type="term" value="F:RNA polymerase I general transcription initiation factor binding"/>
    <property type="evidence" value="ECO:0007669"/>
    <property type="project" value="TreeGrafter"/>
</dbReference>
<feature type="domain" description="RRN6 beta-propeller" evidence="2">
    <location>
        <begin position="104"/>
        <end position="473"/>
    </location>
</feature>
<sequence length="983" mass="110139">MAESSVLDLNYGHLGIASYDLNNSEWAFSRDPQQKFFTELGAWRTSVPPSRHFPTPSLVRPAASVHQATNALICSHANFAPAVDHLANLEIVSAAATTVVETYDATVGHLLSFGTIVCQGHRKHLLKEVAATAMGETGNILHLKTTPKQRYGWEGNETGIWLEAPSLDNAESGYWNEEAAPIQQICFAQTDERSSFLAVRLLSRTVIFQPKYLHRRKPTRSRYFDLPPSTIDPNPILTVSCKETGNVPHAHVTFNPIYQRQFGIIDQRGNWSIWEIDDGYYHMSKHTLKCSTKGSIIPADGDQAAREENEIVGREDGWGRIIWVGDVNTVAVSNRRCFRIFNFKMGIERLSCPELIQSKSADWILDVQKHPGNERHCFVLTSTRLFMLTVTCPSDDFGEADYDVGATVVISWQHYRSTEDITLQMSIQMSTDDDCLVVLYSRVNQLASLYRFNKEPSGDSLASLTSDPVNVNLEGLKITRGSLLLHHIHVDRLNYGKSLRARRTSLGHEYEENGVEFYRLSVMTSDLCIREMLFYSFSDSFQGHLLVEPTSWCHTQRVKPCLLKPAVDDLDEEDAFIVPDGLVAIEAPRLRKPQKPPKLIPQPTKLNPWYIRNEGRLYDSLNERLRFIDLGSTPETEEISQVIENVARTLNDSSSPDQLPLGTLMEYASLEIVVSDIVDASAALDRLLPGIEDERSMGLQRIATDDLLGLLETVEQQSTNTLSLYDTILQNWLAPLSEYVPVTTRQRQERIARRIAAEVILCTTRFHREILEAVDISQSTPNPHGDMLTPPLSSGTFSSQPQSSLPIIAESTPISTPGLDPPKNPLSRLSKHLHTKKQITRQLPPGISQVLTHWQSGDDPEKYSHGAIERVIHEASTYSDPKTQYQREKDQRKKARQQKRQRREDDIFKHLSSSQPQVLQSSPGPMFTIPGSQPGGSGFGSSQGLSQGFFPGLGVQSQVESGKHGSRPAKNKKKKGKSRMSGF</sequence>
<protein>
    <recommendedName>
        <fullName evidence="7">RNA polymerase I-specific transcription initiation factor RRN6-like protein</fullName>
    </recommendedName>
</protein>
<dbReference type="PANTHER" id="PTHR28221">
    <property type="entry name" value="RNA POLYMERASE I-SPECIFIC TRANSCRIPTION INITIATION FACTOR RRN6"/>
    <property type="match status" value="1"/>
</dbReference>
<feature type="compositionally biased region" description="Low complexity" evidence="1">
    <location>
        <begin position="942"/>
        <end position="952"/>
    </location>
</feature>
<organism evidence="5 6">
    <name type="scientific">Periconia digitata</name>
    <dbReference type="NCBI Taxonomy" id="1303443"/>
    <lineage>
        <taxon>Eukaryota</taxon>
        <taxon>Fungi</taxon>
        <taxon>Dikarya</taxon>
        <taxon>Ascomycota</taxon>
        <taxon>Pezizomycotina</taxon>
        <taxon>Dothideomycetes</taxon>
        <taxon>Pleosporomycetidae</taxon>
        <taxon>Pleosporales</taxon>
        <taxon>Massarineae</taxon>
        <taxon>Periconiaceae</taxon>
        <taxon>Periconia</taxon>
    </lineage>
</organism>
<feature type="region of interest" description="Disordered" evidence="1">
    <location>
        <begin position="872"/>
        <end position="983"/>
    </location>
</feature>
<dbReference type="InterPro" id="IPR048537">
    <property type="entry name" value="RRN6_HB"/>
</dbReference>
<dbReference type="Pfam" id="PF20640">
    <property type="entry name" value="Rrn6_HB"/>
    <property type="match status" value="1"/>
</dbReference>
<evidence type="ECO:0000313" key="5">
    <source>
        <dbReference type="EMBL" id="CAI6342236.1"/>
    </source>
</evidence>
<evidence type="ECO:0000256" key="1">
    <source>
        <dbReference type="SAM" id="MobiDB-lite"/>
    </source>
</evidence>
<dbReference type="EMBL" id="CAOQHR010000013">
    <property type="protein sequence ID" value="CAI6342236.1"/>
    <property type="molecule type" value="Genomic_DNA"/>
</dbReference>
<evidence type="ECO:0008006" key="7">
    <source>
        <dbReference type="Google" id="ProtNLM"/>
    </source>
</evidence>
<reference evidence="5" key="1">
    <citation type="submission" date="2023-01" db="EMBL/GenBank/DDBJ databases">
        <authorList>
            <person name="Van Ghelder C."/>
            <person name="Rancurel C."/>
        </authorList>
    </citation>
    <scope>NUCLEOTIDE SEQUENCE</scope>
    <source>
        <strain evidence="5">CNCM I-4278</strain>
    </source>
</reference>
<dbReference type="OrthoDB" id="4090074at2759"/>
<dbReference type="InterPro" id="IPR048536">
    <property type="entry name" value="Rrn6_K-rich"/>
</dbReference>